<accession>A0A507FJL7</accession>
<dbReference type="PANTHER" id="PTHR35796:SF3">
    <property type="entry name" value="BHLH DOMAIN-CONTAINING PROTEIN"/>
    <property type="match status" value="1"/>
</dbReference>
<dbReference type="InterPro" id="IPR037063">
    <property type="entry name" value="PHb_sf"/>
</dbReference>
<evidence type="ECO:0000259" key="2">
    <source>
        <dbReference type="Pfam" id="PF08000"/>
    </source>
</evidence>
<keyword evidence="1" id="KW-0812">Transmembrane</keyword>
<proteinExistence type="predicted"/>
<keyword evidence="1" id="KW-1133">Transmembrane helix</keyword>
<evidence type="ECO:0000313" key="4">
    <source>
        <dbReference type="Proteomes" id="UP000320333"/>
    </source>
</evidence>
<protein>
    <recommendedName>
        <fullName evidence="2">Bacterial Pleckstrin homology domain-containing protein</fullName>
    </recommendedName>
</protein>
<dbReference type="PANTHER" id="PTHR35796">
    <property type="entry name" value="HYPOTHETICAL CYTOSOLIC PROTEIN"/>
    <property type="match status" value="1"/>
</dbReference>
<comment type="caution">
    <text evidence="3">The sequence shown here is derived from an EMBL/GenBank/DDBJ whole genome shotgun (WGS) entry which is preliminary data.</text>
</comment>
<dbReference type="OrthoDB" id="2137511at2759"/>
<feature type="domain" description="Bacterial Pleckstrin homology" evidence="2">
    <location>
        <begin position="409"/>
        <end position="508"/>
    </location>
</feature>
<keyword evidence="1" id="KW-0472">Membrane</keyword>
<name>A0A507FJL7_9FUNG</name>
<reference evidence="3 4" key="1">
    <citation type="journal article" date="2019" name="Sci. Rep.">
        <title>Comparative genomics of chytrid fungi reveal insights into the obligate biotrophic and pathogenic lifestyle of Synchytrium endobioticum.</title>
        <authorList>
            <person name="van de Vossenberg B.T.L.H."/>
            <person name="Warris S."/>
            <person name="Nguyen H.D.T."/>
            <person name="van Gent-Pelzer M.P.E."/>
            <person name="Joly D.L."/>
            <person name="van de Geest H.C."/>
            <person name="Bonants P.J.M."/>
            <person name="Smith D.S."/>
            <person name="Levesque C.A."/>
            <person name="van der Lee T.A.J."/>
        </authorList>
    </citation>
    <scope>NUCLEOTIDE SEQUENCE [LARGE SCALE GENOMIC DNA]</scope>
    <source>
        <strain evidence="3 4">CBS 675.73</strain>
    </source>
</reference>
<organism evidence="3 4">
    <name type="scientific">Chytriomyces confervae</name>
    <dbReference type="NCBI Taxonomy" id="246404"/>
    <lineage>
        <taxon>Eukaryota</taxon>
        <taxon>Fungi</taxon>
        <taxon>Fungi incertae sedis</taxon>
        <taxon>Chytridiomycota</taxon>
        <taxon>Chytridiomycota incertae sedis</taxon>
        <taxon>Chytridiomycetes</taxon>
        <taxon>Chytridiales</taxon>
        <taxon>Chytriomycetaceae</taxon>
        <taxon>Chytriomyces</taxon>
    </lineage>
</organism>
<keyword evidence="4" id="KW-1185">Reference proteome</keyword>
<dbReference type="AlphaFoldDB" id="A0A507FJL7"/>
<evidence type="ECO:0000256" key="1">
    <source>
        <dbReference type="SAM" id="Phobius"/>
    </source>
</evidence>
<dbReference type="InterPro" id="IPR012544">
    <property type="entry name" value="PHb"/>
</dbReference>
<dbReference type="Proteomes" id="UP000320333">
    <property type="component" value="Unassembled WGS sequence"/>
</dbReference>
<dbReference type="SUPFAM" id="SSF50729">
    <property type="entry name" value="PH domain-like"/>
    <property type="match status" value="1"/>
</dbReference>
<evidence type="ECO:0000313" key="3">
    <source>
        <dbReference type="EMBL" id="TPX75598.1"/>
    </source>
</evidence>
<feature type="transmembrane region" description="Helical" evidence="1">
    <location>
        <begin position="54"/>
        <end position="76"/>
    </location>
</feature>
<dbReference type="Pfam" id="PF08000">
    <property type="entry name" value="bPH_1"/>
    <property type="match status" value="1"/>
</dbReference>
<gene>
    <name evidence="3" type="ORF">CcCBS67573_g03142</name>
</gene>
<sequence length="587" mass="63148">MCQTTPRHSVPHLNEKTPLLTPATSPCPYRKNKEDEIDATEADGTKRKVRWGNAWLVCFYVLVAVAGYVGLLHMGMLCARARYPDPQPISGAFQFASTFSRVRVFSVGAAGDAKLTVSLGTSEHAHVAFAIQAEKGNEAAQKETKVIASLNQGASELNIQILLPPSSNGMLHAEVRVTLPQSLEEFLMHGNHASLHWEGPNVQSNFTVSLNTGSVKIFTPLDVAGPSSSSSSARSAAISKGSFAATTATGSISLLETLNVGAGDVDLLTYSGSIDVVHVRALNLKAHAKIGKVSVQDALIDHGNVDLESNNGNIAGVFSGYSSFILRANTGSAAVSLYPGIGDTQNFLTCYTGAIDATVYEFKGRYSASTQMGSVQVSGNEVHKINGTAGWVADSDSKGVFDAETRIGNVKDPIISYLLPHETAYIMFKSGKETHLFTDLAYVSIKGVTAGTSRRYLDRIEYTEAPISDVCFETAGYGITDRDVELKFTMGAKRISIDIWKNEIQTALGYYRAILIISHEQAKNRELMALSVDALSRLMPANVVVVEADKELSVGEAVALQAVKAASFLHRQYSPQSYKHVFENLGL</sequence>
<dbReference type="Gene3D" id="2.30.29.50">
    <property type="entry name" value="Bacterial Pleckstrin homology domain"/>
    <property type="match status" value="1"/>
</dbReference>
<dbReference type="EMBL" id="QEAP01000075">
    <property type="protein sequence ID" value="TPX75598.1"/>
    <property type="molecule type" value="Genomic_DNA"/>
</dbReference>